<evidence type="ECO:0000256" key="5">
    <source>
        <dbReference type="ARBA" id="ARBA00022895"/>
    </source>
</evidence>
<dbReference type="OrthoDB" id="77828at2759"/>
<reference evidence="10 11" key="1">
    <citation type="journal article" date="2014" name="Nat. Commun.">
        <title>Klebsormidium flaccidum genome reveals primary factors for plant terrestrial adaptation.</title>
        <authorList>
            <person name="Hori K."/>
            <person name="Maruyama F."/>
            <person name="Fujisawa T."/>
            <person name="Togashi T."/>
            <person name="Yamamoto N."/>
            <person name="Seo M."/>
            <person name="Sato S."/>
            <person name="Yamada T."/>
            <person name="Mori H."/>
            <person name="Tajima N."/>
            <person name="Moriyama T."/>
            <person name="Ikeuchi M."/>
            <person name="Watanabe M."/>
            <person name="Wada H."/>
            <person name="Kobayashi K."/>
            <person name="Saito M."/>
            <person name="Masuda T."/>
            <person name="Sasaki-Sekimoto Y."/>
            <person name="Mashiguchi K."/>
            <person name="Awai K."/>
            <person name="Shimojima M."/>
            <person name="Masuda S."/>
            <person name="Iwai M."/>
            <person name="Nobusawa T."/>
            <person name="Narise T."/>
            <person name="Kondo S."/>
            <person name="Saito H."/>
            <person name="Sato R."/>
            <person name="Murakawa M."/>
            <person name="Ihara Y."/>
            <person name="Oshima-Yamada Y."/>
            <person name="Ohtaka K."/>
            <person name="Satoh M."/>
            <person name="Sonobe K."/>
            <person name="Ishii M."/>
            <person name="Ohtani R."/>
            <person name="Kanamori-Sato M."/>
            <person name="Honoki R."/>
            <person name="Miyazaki D."/>
            <person name="Mochizuki H."/>
            <person name="Umetsu J."/>
            <person name="Higashi K."/>
            <person name="Shibata D."/>
            <person name="Kamiya Y."/>
            <person name="Sato N."/>
            <person name="Nakamura Y."/>
            <person name="Tabata S."/>
            <person name="Ida S."/>
            <person name="Kurokawa K."/>
            <person name="Ohta H."/>
        </authorList>
    </citation>
    <scope>NUCLEOTIDE SEQUENCE [LARGE SCALE GENOMIC DNA]</scope>
    <source>
        <strain evidence="10 11">NIES-2285</strain>
    </source>
</reference>
<dbReference type="PANTHER" id="PTHR13989">
    <property type="entry name" value="REPLICATION PROTEIN A-RELATED"/>
    <property type="match status" value="1"/>
</dbReference>
<dbReference type="InterPro" id="IPR040260">
    <property type="entry name" value="RFA2-like"/>
</dbReference>
<dbReference type="InterPro" id="IPR012340">
    <property type="entry name" value="NA-bd_OB-fold"/>
</dbReference>
<dbReference type="AlphaFoldDB" id="A0A1Y1I7J1"/>
<dbReference type="STRING" id="105231.A0A1Y1I7J1"/>
<dbReference type="GO" id="GO:0005634">
    <property type="term" value="C:nucleus"/>
    <property type="evidence" value="ECO:0007669"/>
    <property type="project" value="UniProtKB-SubCell"/>
</dbReference>
<evidence type="ECO:0000256" key="6">
    <source>
        <dbReference type="ARBA" id="ARBA00023125"/>
    </source>
</evidence>
<evidence type="ECO:0000313" key="11">
    <source>
        <dbReference type="Proteomes" id="UP000054558"/>
    </source>
</evidence>
<dbReference type="Gene3D" id="2.40.50.140">
    <property type="entry name" value="Nucleic acid-binding proteins"/>
    <property type="match status" value="1"/>
</dbReference>
<dbReference type="Proteomes" id="UP000054558">
    <property type="component" value="Unassembled WGS sequence"/>
</dbReference>
<dbReference type="SUPFAM" id="SSF50249">
    <property type="entry name" value="Nucleic acid-binding proteins"/>
    <property type="match status" value="1"/>
</dbReference>
<name>A0A1Y1I7J1_KLENI</name>
<keyword evidence="5" id="KW-0779">Telomere</keyword>
<keyword evidence="4" id="KW-0158">Chromosome</keyword>
<evidence type="ECO:0000256" key="2">
    <source>
        <dbReference type="ARBA" id="ARBA00004574"/>
    </source>
</evidence>
<dbReference type="GO" id="GO:0000781">
    <property type="term" value="C:chromosome, telomeric region"/>
    <property type="evidence" value="ECO:0007669"/>
    <property type="project" value="UniProtKB-SubCell"/>
</dbReference>
<evidence type="ECO:0000256" key="7">
    <source>
        <dbReference type="ARBA" id="ARBA00023242"/>
    </source>
</evidence>
<evidence type="ECO:0000256" key="3">
    <source>
        <dbReference type="ARBA" id="ARBA00017411"/>
    </source>
</evidence>
<keyword evidence="11" id="KW-1185">Reference proteome</keyword>
<keyword evidence="7" id="KW-0539">Nucleus</keyword>
<keyword evidence="6" id="KW-0238">DNA-binding</keyword>
<dbReference type="GO" id="GO:0003677">
    <property type="term" value="F:DNA binding"/>
    <property type="evidence" value="ECO:0007669"/>
    <property type="project" value="UniProtKB-KW"/>
</dbReference>
<evidence type="ECO:0000256" key="9">
    <source>
        <dbReference type="SAM" id="MobiDB-lite"/>
    </source>
</evidence>
<evidence type="ECO:0000313" key="10">
    <source>
        <dbReference type="EMBL" id="GAQ84676.1"/>
    </source>
</evidence>
<proteinExistence type="predicted"/>
<feature type="region of interest" description="Disordered" evidence="9">
    <location>
        <begin position="1"/>
        <end position="22"/>
    </location>
</feature>
<evidence type="ECO:0000256" key="8">
    <source>
        <dbReference type="ARBA" id="ARBA00030039"/>
    </source>
</evidence>
<comment type="subcellular location">
    <subcellularLocation>
        <location evidence="2">Chromosome</location>
        <location evidence="2">Telomere</location>
    </subcellularLocation>
    <subcellularLocation>
        <location evidence="1">Nucleus</location>
    </subcellularLocation>
</comment>
<organism evidence="10 11">
    <name type="scientific">Klebsormidium nitens</name>
    <name type="common">Green alga</name>
    <name type="synonym">Ulothrix nitens</name>
    <dbReference type="NCBI Taxonomy" id="105231"/>
    <lineage>
        <taxon>Eukaryota</taxon>
        <taxon>Viridiplantae</taxon>
        <taxon>Streptophyta</taxon>
        <taxon>Klebsormidiophyceae</taxon>
        <taxon>Klebsormidiales</taxon>
        <taxon>Klebsormidiaceae</taxon>
        <taxon>Klebsormidium</taxon>
    </lineage>
</organism>
<sequence>MHMALLPEPDLPDRSVKTAGPLHHYPHTDLESIKEAAPTVPPVSRWGLAPSFWAHIPLLAADVEALQEVPGVPGSFALRGQPVRRVEVLGVAVEVECRDKSARCIVDDGTGLVPAILWLQPNGASSDAPEDSRHAVAAGVETAFAIKAAHELQLGRLVRVQGRVTQYRGVRQVTVDALQVENNPNAEVLHWLDCIRMKKQLRQQQL</sequence>
<evidence type="ECO:0000256" key="1">
    <source>
        <dbReference type="ARBA" id="ARBA00004123"/>
    </source>
</evidence>
<evidence type="ECO:0000256" key="4">
    <source>
        <dbReference type="ARBA" id="ARBA00022454"/>
    </source>
</evidence>
<dbReference type="EMBL" id="DF237149">
    <property type="protein sequence ID" value="GAQ84676.1"/>
    <property type="molecule type" value="Genomic_DNA"/>
</dbReference>
<accession>A0A1Y1I7J1</accession>
<gene>
    <name evidence="10" type="ORF">KFL_002000120</name>
</gene>
<dbReference type="PANTHER" id="PTHR13989:SF33">
    <property type="entry name" value="CST COMPLEX SUBUNIT STN1"/>
    <property type="match status" value="1"/>
</dbReference>
<protein>
    <recommendedName>
        <fullName evidence="3">CST complex subunit STN1</fullName>
    </recommendedName>
    <alternativeName>
        <fullName evidence="8">Suppressor of cdc thirteen homolog</fullName>
    </alternativeName>
</protein>
<dbReference type="OMA" id="ECYDLPP"/>